<sequence length="561" mass="66432">MNEFLELLYVTGILEEESIEISNNDYIQKGIRIQTLAREKQMRLCKETKDRTVRFFDLDIKTLNYDNEIAIKQVKSAIKRKIRRLCSQITSDSNSENLIISHITNLTVNLNDITVRLLKDNTDSLPTIVSGADRILIVKIYDEEYYIPLNPQKSFRNCTYCYKSDPSICVNMFHIEDIYLYLYVVNKLNILIQPHGEVQDSTQSQFNLSSLNDKEVFLKRWLQKNIPKWVFESLYPYICKYKSDYKNISEFFSQVKDEVLLEWADRYNYIIDYIYANKQINSNIFLPNLYSNKYIDCISFGIYVLTYLFKNTQEFYENHKQYKKCRHTATVYQTKRNIPKKIIREMRSSPLNQYFGYVEFDESVDLESIRAITTEFLLLNKNIFSDMKYPDKTIRFRKLGRHKAGGLYFKYLGTLAVDIRCPDSMTHEHFHLIDDLMGDLSSQISFIDIADRYQSVLIKTIENDESNGIIHFSKTGKYNLKYYLKKCEIFARCGEIYLFRIKKVKSSLLKQDSKQSFAYPNDSILNKMIEDYYSKLLTKIKNMQKVKKEDESEKHICVADK</sequence>
<dbReference type="AlphaFoldDB" id="A0A9D1XJR8"/>
<comment type="caution">
    <text evidence="1">The sequence shown here is derived from an EMBL/GenBank/DDBJ whole genome shotgun (WGS) entry which is preliminary data.</text>
</comment>
<accession>A0A9D1XJR8</accession>
<name>A0A9D1XJR8_9FIRM</name>
<reference evidence="1" key="2">
    <citation type="submission" date="2021-04" db="EMBL/GenBank/DDBJ databases">
        <authorList>
            <person name="Gilroy R."/>
        </authorList>
    </citation>
    <scope>NUCLEOTIDE SEQUENCE</scope>
    <source>
        <strain evidence="1">ChiGjej1B1-14440</strain>
    </source>
</reference>
<evidence type="ECO:0000313" key="1">
    <source>
        <dbReference type="EMBL" id="HIX80614.1"/>
    </source>
</evidence>
<protein>
    <submittedName>
        <fullName evidence="1">Uncharacterized protein</fullName>
    </submittedName>
</protein>
<evidence type="ECO:0000313" key="2">
    <source>
        <dbReference type="Proteomes" id="UP000886724"/>
    </source>
</evidence>
<dbReference type="EMBL" id="DXET01000036">
    <property type="protein sequence ID" value="HIX80614.1"/>
    <property type="molecule type" value="Genomic_DNA"/>
</dbReference>
<reference evidence="1" key="1">
    <citation type="journal article" date="2021" name="PeerJ">
        <title>Extensive microbial diversity within the chicken gut microbiome revealed by metagenomics and culture.</title>
        <authorList>
            <person name="Gilroy R."/>
            <person name="Ravi A."/>
            <person name="Getino M."/>
            <person name="Pursley I."/>
            <person name="Horton D.L."/>
            <person name="Alikhan N.F."/>
            <person name="Baker D."/>
            <person name="Gharbi K."/>
            <person name="Hall N."/>
            <person name="Watson M."/>
            <person name="Adriaenssens E.M."/>
            <person name="Foster-Nyarko E."/>
            <person name="Jarju S."/>
            <person name="Secka A."/>
            <person name="Antonio M."/>
            <person name="Oren A."/>
            <person name="Chaudhuri R.R."/>
            <person name="La Ragione R."/>
            <person name="Hildebrand F."/>
            <person name="Pallen M.J."/>
        </authorList>
    </citation>
    <scope>NUCLEOTIDE SEQUENCE</scope>
    <source>
        <strain evidence="1">ChiGjej1B1-14440</strain>
    </source>
</reference>
<gene>
    <name evidence="1" type="ORF">H9980_01385</name>
</gene>
<proteinExistence type="predicted"/>
<organism evidence="1 2">
    <name type="scientific">Candidatus Erysipelatoclostridium merdavium</name>
    <dbReference type="NCBI Taxonomy" id="2838566"/>
    <lineage>
        <taxon>Bacteria</taxon>
        <taxon>Bacillati</taxon>
        <taxon>Bacillota</taxon>
        <taxon>Erysipelotrichia</taxon>
        <taxon>Erysipelotrichales</taxon>
        <taxon>Erysipelotrichales incertae sedis</taxon>
    </lineage>
</organism>
<dbReference type="Proteomes" id="UP000886724">
    <property type="component" value="Unassembled WGS sequence"/>
</dbReference>